<organism evidence="3 4">
    <name type="scientific">Candidula unifasciata</name>
    <dbReference type="NCBI Taxonomy" id="100452"/>
    <lineage>
        <taxon>Eukaryota</taxon>
        <taxon>Metazoa</taxon>
        <taxon>Spiralia</taxon>
        <taxon>Lophotrochozoa</taxon>
        <taxon>Mollusca</taxon>
        <taxon>Gastropoda</taxon>
        <taxon>Heterobranchia</taxon>
        <taxon>Euthyneura</taxon>
        <taxon>Panpulmonata</taxon>
        <taxon>Eupulmonata</taxon>
        <taxon>Stylommatophora</taxon>
        <taxon>Helicina</taxon>
        <taxon>Helicoidea</taxon>
        <taxon>Geomitridae</taxon>
        <taxon>Candidula</taxon>
    </lineage>
</organism>
<feature type="region of interest" description="Disordered" evidence="1">
    <location>
        <begin position="213"/>
        <end position="267"/>
    </location>
</feature>
<evidence type="ECO:0000259" key="2">
    <source>
        <dbReference type="PROSITE" id="PS50994"/>
    </source>
</evidence>
<dbReference type="PROSITE" id="PS50994">
    <property type="entry name" value="INTEGRASE"/>
    <property type="match status" value="1"/>
</dbReference>
<dbReference type="GO" id="GO:0015074">
    <property type="term" value="P:DNA integration"/>
    <property type="evidence" value="ECO:0007669"/>
    <property type="project" value="InterPro"/>
</dbReference>
<proteinExistence type="predicted"/>
<dbReference type="FunFam" id="1.10.340.70:FF:000001">
    <property type="entry name" value="Retrovirus-related Pol polyprotein from transposon gypsy-like Protein"/>
    <property type="match status" value="1"/>
</dbReference>
<gene>
    <name evidence="3" type="ORF">CUNI_LOCUS10378</name>
</gene>
<feature type="domain" description="Integrase catalytic" evidence="2">
    <location>
        <begin position="568"/>
        <end position="726"/>
    </location>
</feature>
<feature type="compositionally biased region" description="Low complexity" evidence="1">
    <location>
        <begin position="216"/>
        <end position="229"/>
    </location>
</feature>
<dbReference type="Proteomes" id="UP000678393">
    <property type="component" value="Unassembled WGS sequence"/>
</dbReference>
<dbReference type="InterPro" id="IPR001584">
    <property type="entry name" value="Integrase_cat-core"/>
</dbReference>
<dbReference type="EMBL" id="CAJHNH020001884">
    <property type="protein sequence ID" value="CAG5124820.1"/>
    <property type="molecule type" value="Genomic_DNA"/>
</dbReference>
<feature type="region of interest" description="Disordered" evidence="1">
    <location>
        <begin position="12"/>
        <end position="38"/>
    </location>
</feature>
<dbReference type="PANTHER" id="PTHR37984">
    <property type="entry name" value="PROTEIN CBG26694"/>
    <property type="match status" value="1"/>
</dbReference>
<dbReference type="OrthoDB" id="414530at2759"/>
<dbReference type="Gene3D" id="3.30.420.10">
    <property type="entry name" value="Ribonuclease H-like superfamily/Ribonuclease H"/>
    <property type="match status" value="1"/>
</dbReference>
<name>A0A8S3ZAH9_9EUPU</name>
<dbReference type="Pfam" id="PF17921">
    <property type="entry name" value="Integrase_H2C2"/>
    <property type="match status" value="1"/>
</dbReference>
<evidence type="ECO:0000256" key="1">
    <source>
        <dbReference type="SAM" id="MobiDB-lite"/>
    </source>
</evidence>
<dbReference type="Pfam" id="PF00665">
    <property type="entry name" value="rve"/>
    <property type="match status" value="1"/>
</dbReference>
<sequence length="761" mass="85856">MKLEQEVRLRELELQAQREGNRPRSPTPDIDGASTHSSSAQAMNFPMPVFDPKAENIEQYLDRFGKLASLYNLERNMYTLKLAQGLRGEAYEIYQRMPTGTETDYDALCQALLKRFELNAATYRQKFRNERKMTGENYPQFASRLQGYLTRWREMSGYSSSFEDLQEMILTEQLRETLPRPMQTFLTENGADRLSEMLMYAERYEMAHKEVGIGGKPKAQGQGKNNGNGHKTHPNESPKKNSSQAQPQNPSKVQGTQHRQPFNGPKKPYCHICKNNNHWTKECKSKQSGNLQVSALLSTVVPSTQEQLYNGSNRPPVVERVWANGYSLNCLYDSGLSYGCVVRPEFVKPDQYTGRFIELQCATLDAKPLNLPIAKIKVRSKYVSGVIEAAVLEHCTFDLILGATYVFLAEPKKPSEHLAAVTTRAQHKSALEDSPHVNPLPEEIKVAQSSDPTLKACFKKLTASHNPPLKKEFFMKGKLLYRWASDKYTEHSQLVVPKTYRQQILQMGHTIAYSAHMGIHATTQRIACHYFWPGMSADIMRYVKSCPECQKVAPKGRNAPVGLGETPVTSTPFERVAVDLVGPLPLTKKKNAYILTLVDCCSGYPEAVALRRIDSKTVAEALMSIFTRVGFPSQILTDNGSQFKGKLMEEVFQIIKSQHICTSPYRPQANGQNERFNGTLVSLLRRLTQEKPERWDEYLSAALFAYREVPNASTGFPPATLVFGRPISGPLAILRKTWTDEGADDSLKKPYHSMCRNSRNG</sequence>
<dbReference type="Gene3D" id="1.10.340.70">
    <property type="match status" value="1"/>
</dbReference>
<dbReference type="Gene3D" id="1.10.4020.10">
    <property type="entry name" value="DNA breaking-rejoining enzymes"/>
    <property type="match status" value="1"/>
</dbReference>
<keyword evidence="4" id="KW-1185">Reference proteome</keyword>
<accession>A0A8S3ZAH9</accession>
<evidence type="ECO:0000313" key="3">
    <source>
        <dbReference type="EMBL" id="CAG5124820.1"/>
    </source>
</evidence>
<dbReference type="InterPro" id="IPR050951">
    <property type="entry name" value="Retrovirus_Pol_polyprotein"/>
</dbReference>
<comment type="caution">
    <text evidence="3">The sequence shown here is derived from an EMBL/GenBank/DDBJ whole genome shotgun (WGS) entry which is preliminary data.</text>
</comment>
<dbReference type="SUPFAM" id="SSF47353">
    <property type="entry name" value="Retrovirus capsid dimerization domain-like"/>
    <property type="match status" value="1"/>
</dbReference>
<evidence type="ECO:0000313" key="4">
    <source>
        <dbReference type="Proteomes" id="UP000678393"/>
    </source>
</evidence>
<dbReference type="GO" id="GO:0003676">
    <property type="term" value="F:nucleic acid binding"/>
    <property type="evidence" value="ECO:0007669"/>
    <property type="project" value="InterPro"/>
</dbReference>
<feature type="compositionally biased region" description="Polar residues" evidence="1">
    <location>
        <begin position="240"/>
        <end position="260"/>
    </location>
</feature>
<dbReference type="SUPFAM" id="SSF53098">
    <property type="entry name" value="Ribonuclease H-like"/>
    <property type="match status" value="1"/>
</dbReference>
<dbReference type="InterPro" id="IPR041588">
    <property type="entry name" value="Integrase_H2C2"/>
</dbReference>
<dbReference type="InterPro" id="IPR012337">
    <property type="entry name" value="RNaseH-like_sf"/>
</dbReference>
<dbReference type="InterPro" id="IPR036397">
    <property type="entry name" value="RNaseH_sf"/>
</dbReference>
<dbReference type="InterPro" id="IPR038269">
    <property type="entry name" value="SCAN_sf"/>
</dbReference>
<reference evidence="3" key="1">
    <citation type="submission" date="2021-04" db="EMBL/GenBank/DDBJ databases">
        <authorList>
            <consortium name="Molecular Ecology Group"/>
        </authorList>
    </citation>
    <scope>NUCLEOTIDE SEQUENCE</scope>
</reference>
<dbReference type="PANTHER" id="PTHR37984:SF15">
    <property type="entry name" value="INTEGRASE CATALYTIC DOMAIN-CONTAINING PROTEIN"/>
    <property type="match status" value="1"/>
</dbReference>
<protein>
    <recommendedName>
        <fullName evidence="2">Integrase catalytic domain-containing protein</fullName>
    </recommendedName>
</protein>
<dbReference type="FunFam" id="3.30.420.10:FF:000032">
    <property type="entry name" value="Retrovirus-related Pol polyprotein from transposon 297-like Protein"/>
    <property type="match status" value="1"/>
</dbReference>
<dbReference type="AlphaFoldDB" id="A0A8S3ZAH9"/>